<reference evidence="2 3" key="1">
    <citation type="submission" date="2014-09" db="EMBL/GenBank/DDBJ databases">
        <title>Sporocytophaga myxococcoides PG-01 genome sequencing.</title>
        <authorList>
            <person name="Liu L."/>
            <person name="Gao P.J."/>
            <person name="Chen G.J."/>
            <person name="Wang L.S."/>
        </authorList>
    </citation>
    <scope>NUCLEOTIDE SEQUENCE [LARGE SCALE GENOMIC DNA]</scope>
    <source>
        <strain evidence="2 3">PG-01</strain>
    </source>
</reference>
<evidence type="ECO:0000259" key="1">
    <source>
        <dbReference type="Pfam" id="PF07866"/>
    </source>
</evidence>
<name>A0A098LI95_9BACT</name>
<protein>
    <recommendedName>
        <fullName evidence="1">DUF1653 domain-containing protein</fullName>
    </recommendedName>
</protein>
<sequence length="71" mass="8551">MIEPGKYKHYKGKYYKVIGVAKHSETMEDMVYYQCLYGDFGFWVRPLKMFKETITVEGELVPRFKFIEKID</sequence>
<dbReference type="Gene3D" id="2.30.30.320">
    <property type="entry name" value="DUF1653-like domain"/>
    <property type="match status" value="1"/>
</dbReference>
<dbReference type="InterPro" id="IPR023387">
    <property type="entry name" value="DUF1653-like_dom"/>
</dbReference>
<dbReference type="EMBL" id="BBLT01000007">
    <property type="protein sequence ID" value="GAL86204.1"/>
    <property type="molecule type" value="Genomic_DNA"/>
</dbReference>
<dbReference type="Proteomes" id="UP000030185">
    <property type="component" value="Unassembled WGS sequence"/>
</dbReference>
<proteinExistence type="predicted"/>
<comment type="caution">
    <text evidence="2">The sequence shown here is derived from an EMBL/GenBank/DDBJ whole genome shotgun (WGS) entry which is preliminary data.</text>
</comment>
<accession>A0A098LI95</accession>
<feature type="domain" description="DUF1653" evidence="1">
    <location>
        <begin position="5"/>
        <end position="65"/>
    </location>
</feature>
<gene>
    <name evidence="2" type="ORF">MYP_3433</name>
</gene>
<dbReference type="AlphaFoldDB" id="A0A098LI95"/>
<dbReference type="OrthoDB" id="1026525at2"/>
<dbReference type="RefSeq" id="WP_045465737.1">
    <property type="nucleotide sequence ID" value="NZ_BBLT01000007.1"/>
</dbReference>
<evidence type="ECO:0000313" key="2">
    <source>
        <dbReference type="EMBL" id="GAL86204.1"/>
    </source>
</evidence>
<dbReference type="eggNOG" id="COG4728">
    <property type="taxonomic scope" value="Bacteria"/>
</dbReference>
<keyword evidence="3" id="KW-1185">Reference proteome</keyword>
<evidence type="ECO:0000313" key="3">
    <source>
        <dbReference type="Proteomes" id="UP000030185"/>
    </source>
</evidence>
<dbReference type="STRING" id="153721.MYP_3433"/>
<dbReference type="InterPro" id="IPR037135">
    <property type="entry name" value="DUF1653-like_dom_sf"/>
</dbReference>
<dbReference type="Pfam" id="PF07866">
    <property type="entry name" value="DUF1653"/>
    <property type="match status" value="1"/>
</dbReference>
<organism evidence="2 3">
    <name type="scientific">Sporocytophaga myxococcoides</name>
    <dbReference type="NCBI Taxonomy" id="153721"/>
    <lineage>
        <taxon>Bacteria</taxon>
        <taxon>Pseudomonadati</taxon>
        <taxon>Bacteroidota</taxon>
        <taxon>Cytophagia</taxon>
        <taxon>Cytophagales</taxon>
        <taxon>Cytophagaceae</taxon>
        <taxon>Sporocytophaga</taxon>
    </lineage>
</organism>